<evidence type="ECO:0000313" key="3">
    <source>
        <dbReference type="EMBL" id="KAK8884862.1"/>
    </source>
</evidence>
<dbReference type="InterPro" id="IPR051709">
    <property type="entry name" value="Ub-ligase/GTPase-reg"/>
</dbReference>
<sequence>MNPSLSNLWASGDNSNGNLWNCKFKLSPRFVRCDSFPFDSTEISYISAWNESIAFFSDESKVYFKEEDQELKEYDVNSTIQTIRTLEDCVIALLDDGSLIEIPSMKKLKAESCNSFCCSMNYVCYINKDNEAKVIRGDRFSEPEKLASNVSAIGCTNDTIFIFDSETKKLTKIEDGNTMQLQAPSKIIAAIYCSEDDALFIDTEGNLYKYNYFSISQVFGLPQIVFASLGPQHYAAISSDGRLFTWGFNPSGQLGIGNDRPTSEPSYAINHAIIVACGTHWTIVVRSQNDLPKIPELFDKSKIKVVSSQLPQSQRRITRAELLS</sequence>
<keyword evidence="1" id="KW-0677">Repeat</keyword>
<feature type="repeat" description="RCC1" evidence="2">
    <location>
        <begin position="241"/>
        <end position="288"/>
    </location>
</feature>
<organism evidence="3 4">
    <name type="scientific">Tritrichomonas musculus</name>
    <dbReference type="NCBI Taxonomy" id="1915356"/>
    <lineage>
        <taxon>Eukaryota</taxon>
        <taxon>Metamonada</taxon>
        <taxon>Parabasalia</taxon>
        <taxon>Tritrichomonadida</taxon>
        <taxon>Tritrichomonadidae</taxon>
        <taxon>Tritrichomonas</taxon>
    </lineage>
</organism>
<comment type="caution">
    <text evidence="3">The sequence shown here is derived from an EMBL/GenBank/DDBJ whole genome shotgun (WGS) entry which is preliminary data.</text>
</comment>
<dbReference type="PANTHER" id="PTHR45622">
    <property type="entry name" value="UBIQUITIN-PROTEIN LIGASE E3A-RELATED"/>
    <property type="match status" value="1"/>
</dbReference>
<evidence type="ECO:0000256" key="2">
    <source>
        <dbReference type="PROSITE-ProRule" id="PRU00235"/>
    </source>
</evidence>
<dbReference type="Proteomes" id="UP001470230">
    <property type="component" value="Unassembled WGS sequence"/>
</dbReference>
<proteinExistence type="predicted"/>
<accession>A0ABR2K1Q4</accession>
<dbReference type="EMBL" id="JAPFFF010000008">
    <property type="protein sequence ID" value="KAK8884862.1"/>
    <property type="molecule type" value="Genomic_DNA"/>
</dbReference>
<dbReference type="PANTHER" id="PTHR45622:SF58">
    <property type="entry name" value="REGULATOR OF CHROMOSOME CONDENSATION DOMAIN-CONTAINING PROTEIN"/>
    <property type="match status" value="1"/>
</dbReference>
<protein>
    <submittedName>
        <fullName evidence="3">Uncharacterized protein</fullName>
    </submittedName>
</protein>
<reference evidence="3 4" key="1">
    <citation type="submission" date="2024-04" db="EMBL/GenBank/DDBJ databases">
        <title>Tritrichomonas musculus Genome.</title>
        <authorList>
            <person name="Alves-Ferreira E."/>
            <person name="Grigg M."/>
            <person name="Lorenzi H."/>
            <person name="Galac M."/>
        </authorList>
    </citation>
    <scope>NUCLEOTIDE SEQUENCE [LARGE SCALE GENOMIC DNA]</scope>
    <source>
        <strain evidence="3 4">EAF2021</strain>
    </source>
</reference>
<dbReference type="Pfam" id="PF00415">
    <property type="entry name" value="RCC1"/>
    <property type="match status" value="1"/>
</dbReference>
<gene>
    <name evidence="3" type="ORF">M9Y10_043983</name>
</gene>
<dbReference type="InterPro" id="IPR000408">
    <property type="entry name" value="Reg_chr_condens"/>
</dbReference>
<dbReference type="SUPFAM" id="SSF50985">
    <property type="entry name" value="RCC1/BLIP-II"/>
    <property type="match status" value="1"/>
</dbReference>
<keyword evidence="4" id="KW-1185">Reference proteome</keyword>
<dbReference type="InterPro" id="IPR009091">
    <property type="entry name" value="RCC1/BLIP-II"/>
</dbReference>
<dbReference type="PROSITE" id="PS50012">
    <property type="entry name" value="RCC1_3"/>
    <property type="match status" value="1"/>
</dbReference>
<evidence type="ECO:0000256" key="1">
    <source>
        <dbReference type="ARBA" id="ARBA00022737"/>
    </source>
</evidence>
<evidence type="ECO:0000313" key="4">
    <source>
        <dbReference type="Proteomes" id="UP001470230"/>
    </source>
</evidence>
<dbReference type="Gene3D" id="2.130.10.30">
    <property type="entry name" value="Regulator of chromosome condensation 1/beta-lactamase-inhibitor protein II"/>
    <property type="match status" value="1"/>
</dbReference>
<name>A0ABR2K1Q4_9EUKA</name>